<dbReference type="PANTHER" id="PTHR35342:SF5">
    <property type="entry name" value="TRICARBOXYLIC TRANSPORT PROTEIN"/>
    <property type="match status" value="1"/>
</dbReference>
<evidence type="ECO:0000256" key="1">
    <source>
        <dbReference type="SAM" id="Phobius"/>
    </source>
</evidence>
<feature type="transmembrane region" description="Helical" evidence="1">
    <location>
        <begin position="389"/>
        <end position="409"/>
    </location>
</feature>
<evidence type="ECO:0000313" key="4">
    <source>
        <dbReference type="Proteomes" id="UP001220964"/>
    </source>
</evidence>
<dbReference type="RefSeq" id="WP_275567280.1">
    <property type="nucleotide sequence ID" value="NZ_JARGYC010000022.1"/>
</dbReference>
<feature type="transmembrane region" description="Helical" evidence="1">
    <location>
        <begin position="469"/>
        <end position="491"/>
    </location>
</feature>
<feature type="transmembrane region" description="Helical" evidence="1">
    <location>
        <begin position="416"/>
        <end position="449"/>
    </location>
</feature>
<evidence type="ECO:0000313" key="3">
    <source>
        <dbReference type="EMBL" id="MDF0601142.1"/>
    </source>
</evidence>
<sequence length="507" mass="53909">MSDTFLNLGLGFQTALSLENLMFCMFGVTLGTFVGVLPGIGALATISMCLPLTFYLDPVSAIIMLAGIFYGAQYGSSTASILLNLPGSAPAAVTCLDGYPMAQQGRSGVALFLTTIASFIGGSFSIMLMIVFAPMLASVAISFSSAEYFSIMVLALVAASTLSNGSFLKGVTMTAVGILLGLVGTDISSGTARFTFGSVTLSDGISLVALAMGLFGISEILTNLSRGNYTAIDPRSITLRSLIPTRADMRRFWPSSGRGTLIGSVVGILPGTGPTIATFMSYAAEKRIAKDSSIFGKGAIEGVAAPESANNSSVQAAFIPTLTLGIPGDAIMAVMLGALMLHGITPGPQLIINQPELFWGVIASFWIGNLFLLVLNIPMIGLWVRLLTVPYHILYPAMLFFICIGVYSVNNSSFDVLIALIFGVLGYGMMKFGFSPAPLLLGFVLGPLLEEHFRRALLLSRGDLTVFVMRPVSLLFLALTLLVLLLSMRWFRTLPRRFGRKALQRNE</sequence>
<feature type="transmembrane region" description="Helical" evidence="1">
    <location>
        <begin position="317"/>
        <end position="345"/>
    </location>
</feature>
<keyword evidence="1" id="KW-1133">Transmembrane helix</keyword>
<organism evidence="3 4">
    <name type="scientific">Psychromarinibacter sediminicola</name>
    <dbReference type="NCBI Taxonomy" id="3033385"/>
    <lineage>
        <taxon>Bacteria</taxon>
        <taxon>Pseudomonadati</taxon>
        <taxon>Pseudomonadota</taxon>
        <taxon>Alphaproteobacteria</taxon>
        <taxon>Rhodobacterales</taxon>
        <taxon>Paracoccaceae</taxon>
        <taxon>Psychromarinibacter</taxon>
    </lineage>
</organism>
<keyword evidence="4" id="KW-1185">Reference proteome</keyword>
<dbReference type="Proteomes" id="UP001220964">
    <property type="component" value="Unassembled WGS sequence"/>
</dbReference>
<feature type="transmembrane region" description="Helical" evidence="1">
    <location>
        <begin position="139"/>
        <end position="159"/>
    </location>
</feature>
<evidence type="ECO:0000259" key="2">
    <source>
        <dbReference type="Pfam" id="PF01970"/>
    </source>
</evidence>
<comment type="caution">
    <text evidence="3">The sequence shown here is derived from an EMBL/GenBank/DDBJ whole genome shotgun (WGS) entry which is preliminary data.</text>
</comment>
<dbReference type="Pfam" id="PF01970">
    <property type="entry name" value="TctA"/>
    <property type="match status" value="1"/>
</dbReference>
<protein>
    <submittedName>
        <fullName evidence="3">Tripartite tricarboxylate transporter permease</fullName>
    </submittedName>
</protein>
<reference evidence="3" key="1">
    <citation type="submission" date="2023-03" db="EMBL/GenBank/DDBJ databases">
        <title>Multiphase analysis and comparison of six strains from genera Psychromarinibacter, Lutimaribacter, and Maritimibacter, including a novel species: Psychromarinibacter sediminicola sp. nov.</title>
        <authorList>
            <person name="Wang Y.-H."/>
            <person name="Ye M.-Q."/>
            <person name="Du Z.-J."/>
        </authorList>
    </citation>
    <scope>NUCLEOTIDE SEQUENCE</scope>
    <source>
        <strain evidence="3">C21-152</strain>
    </source>
</reference>
<keyword evidence="1" id="KW-0472">Membrane</keyword>
<dbReference type="EMBL" id="JARGYC010000022">
    <property type="protein sequence ID" value="MDF0601142.1"/>
    <property type="molecule type" value="Genomic_DNA"/>
</dbReference>
<accession>A0AAE3NV17</accession>
<feature type="transmembrane region" description="Helical" evidence="1">
    <location>
        <begin position="166"/>
        <end position="184"/>
    </location>
</feature>
<dbReference type="PANTHER" id="PTHR35342">
    <property type="entry name" value="TRICARBOXYLIC TRANSPORT PROTEIN"/>
    <property type="match status" value="1"/>
</dbReference>
<keyword evidence="1" id="KW-0812">Transmembrane</keyword>
<feature type="transmembrane region" description="Helical" evidence="1">
    <location>
        <begin position="204"/>
        <end position="222"/>
    </location>
</feature>
<gene>
    <name evidence="3" type="ORF">P1J78_10410</name>
</gene>
<dbReference type="AlphaFoldDB" id="A0AAE3NV17"/>
<feature type="transmembrane region" description="Helical" evidence="1">
    <location>
        <begin position="20"/>
        <end position="40"/>
    </location>
</feature>
<feature type="transmembrane region" description="Helical" evidence="1">
    <location>
        <begin position="52"/>
        <end position="72"/>
    </location>
</feature>
<feature type="transmembrane region" description="Helical" evidence="1">
    <location>
        <begin position="108"/>
        <end position="133"/>
    </location>
</feature>
<feature type="domain" description="DUF112" evidence="2">
    <location>
        <begin position="21"/>
        <end position="441"/>
    </location>
</feature>
<feature type="transmembrane region" description="Helical" evidence="1">
    <location>
        <begin position="357"/>
        <end position="383"/>
    </location>
</feature>
<dbReference type="InterPro" id="IPR002823">
    <property type="entry name" value="DUF112_TM"/>
</dbReference>
<proteinExistence type="predicted"/>
<name>A0AAE3NV17_9RHOB</name>
<feature type="transmembrane region" description="Helical" evidence="1">
    <location>
        <begin position="259"/>
        <end position="283"/>
    </location>
</feature>